<dbReference type="OrthoDB" id="1244997at2759"/>
<gene>
    <name evidence="2" type="primary">LOC107816073</name>
</gene>
<dbReference type="PaxDb" id="4097-A0A1S4C8E5"/>
<dbReference type="InterPro" id="IPR026960">
    <property type="entry name" value="RVT-Znf"/>
</dbReference>
<dbReference type="Pfam" id="PF13966">
    <property type="entry name" value="zf-RVT"/>
    <property type="match status" value="1"/>
</dbReference>
<evidence type="ECO:0000259" key="1">
    <source>
        <dbReference type="Pfam" id="PF13966"/>
    </source>
</evidence>
<accession>A0A1S4C8E5</accession>
<evidence type="ECO:0000313" key="2">
    <source>
        <dbReference type="RefSeq" id="XP_016497229.1"/>
    </source>
</evidence>
<sequence>KSPVSPKYFVWNSGFLAQLFILPTKVIKIVEGLCGSYIWSGTNEITRKALLAWDRVCLPKAGGGLNIVNLKLWNKAAIAKHCWDLAHKKDKLWIRWIHTYYIKIQQMSTMPTPQQACWMVRKVIEAHGILEARQFMQTHNRSLIRQIYLHLLGDYSRVEWKTLMFNNAAKPKAKFIMWLMMHGKLMTSDRIANWKINVDTQCVMCRKAAETRDHLFGQCEFTQQVWTKMCNWMEKQFQGFTNWQQFSQWSVICAKGKTQHAQVFRMVYAEVAYHIWMERNRRIFEQKSRVWEQITKEIAYVVSVRVTPRNKLFVYSLYF</sequence>
<dbReference type="PANTHER" id="PTHR33116:SF66">
    <property type="entry name" value="REVERSE TRANSCRIPTASE ZINC-BINDING DOMAIN-CONTAINING PROTEIN"/>
    <property type="match status" value="1"/>
</dbReference>
<dbReference type="PANTHER" id="PTHR33116">
    <property type="entry name" value="REVERSE TRANSCRIPTASE ZINC-BINDING DOMAIN-CONTAINING PROTEIN-RELATED-RELATED"/>
    <property type="match status" value="1"/>
</dbReference>
<name>A0A1S4C8E5_TOBAC</name>
<protein>
    <recommendedName>
        <fullName evidence="1">Reverse transcriptase zinc-binding domain-containing protein</fullName>
    </recommendedName>
</protein>
<dbReference type="KEGG" id="nta:107816073"/>
<dbReference type="RefSeq" id="XP_016497229.1">
    <property type="nucleotide sequence ID" value="XM_016641743.1"/>
</dbReference>
<feature type="domain" description="Reverse transcriptase zinc-binding" evidence="1">
    <location>
        <begin position="144"/>
        <end position="226"/>
    </location>
</feature>
<dbReference type="AlphaFoldDB" id="A0A1S4C8E5"/>
<feature type="non-terminal residue" evidence="2">
    <location>
        <position position="1"/>
    </location>
</feature>
<organism evidence="2">
    <name type="scientific">Nicotiana tabacum</name>
    <name type="common">Common tobacco</name>
    <dbReference type="NCBI Taxonomy" id="4097"/>
    <lineage>
        <taxon>Eukaryota</taxon>
        <taxon>Viridiplantae</taxon>
        <taxon>Streptophyta</taxon>
        <taxon>Embryophyta</taxon>
        <taxon>Tracheophyta</taxon>
        <taxon>Spermatophyta</taxon>
        <taxon>Magnoliopsida</taxon>
        <taxon>eudicotyledons</taxon>
        <taxon>Gunneridae</taxon>
        <taxon>Pentapetalae</taxon>
        <taxon>asterids</taxon>
        <taxon>lamiids</taxon>
        <taxon>Solanales</taxon>
        <taxon>Solanaceae</taxon>
        <taxon>Nicotianoideae</taxon>
        <taxon>Nicotianeae</taxon>
        <taxon>Nicotiana</taxon>
    </lineage>
</organism>
<proteinExistence type="predicted"/>
<reference evidence="2" key="1">
    <citation type="submission" date="2025-08" db="UniProtKB">
        <authorList>
            <consortium name="RefSeq"/>
        </authorList>
    </citation>
    <scope>IDENTIFICATION</scope>
</reference>